<keyword evidence="1" id="KW-0732">Signal</keyword>
<gene>
    <name evidence="2" type="ORF">DLJ82_6833</name>
</gene>
<name>A0A2Z4YXK4_RHILE</name>
<geneLocation type="plasmid" evidence="2 3">
    <name>unnamed4</name>
</geneLocation>
<dbReference type="Proteomes" id="UP000251166">
    <property type="component" value="Plasmid unnamed4"/>
</dbReference>
<dbReference type="AlphaFoldDB" id="A0A2Z4YXK4"/>
<reference evidence="2 3" key="1">
    <citation type="submission" date="2018-07" db="EMBL/GenBank/DDBJ databases">
        <title>Rhizobium leguminosarum strain:ATCC 14479 Genome sequencing and assembly.</title>
        <authorList>
            <person name="Chakraborty R."/>
        </authorList>
    </citation>
    <scope>NUCLEOTIDE SEQUENCE [LARGE SCALE GENOMIC DNA]</scope>
    <source>
        <strain evidence="2 3">ATCC 14479</strain>
        <plasmid evidence="3">Plasmid unnamed4</plasmid>
    </source>
</reference>
<feature type="chain" id="PRO_5016454334" description="Hydrazine synthase alpha subunit middle domain-containing protein" evidence="1">
    <location>
        <begin position="21"/>
        <end position="610"/>
    </location>
</feature>
<protein>
    <recommendedName>
        <fullName evidence="4">Hydrazine synthase alpha subunit middle domain-containing protein</fullName>
    </recommendedName>
</protein>
<dbReference type="EMBL" id="CP030764">
    <property type="protein sequence ID" value="AXA44803.1"/>
    <property type="molecule type" value="Genomic_DNA"/>
</dbReference>
<feature type="signal peptide" evidence="1">
    <location>
        <begin position="1"/>
        <end position="20"/>
    </location>
</feature>
<evidence type="ECO:0008006" key="4">
    <source>
        <dbReference type="Google" id="ProtNLM"/>
    </source>
</evidence>
<sequence length="610" mass="68149">MWRNVKSHALLITVISLAWSAEPMGPLPSRAKPDDAEQSRAFAETVRDLNETVLWKPATASDNPVTKFGDEVRAVFGPIPQGDCGDGAAQSLSLQVDGNTVDLKPNLEKPGRPLEFEHRNAAGEFVKWTTGIAQCDRPSLAGDVTYCGMNSRVSRVVKGNIEWLTFCRKSMAHQRIEPVPYWEKSNPQYSRLGMIGFNWATGEIAFFDGRHDGALFDWTKPSVPPGGQSYGDTLGRAEAEAIYDPTFQVQCSACHDNKGPYVLTPHIRQLQLGRHLKSRSETLLTDLDDYLPGSSNRDKAPFRVVGSTYTKIYKTELQNAKTVRDPSGNCTECHSLTTQLTGQRFAPDAVAKEPWVSDPDWSQILRVRAEQTKLLQIDLHRTDWARRFGTGRIHPWMVPIYGTDVSQGTRGISDNDWHRLSNCLWDAGGEECGYQPLYTPCPPPGTGPGGDGSVVRNVSATKASSPFGDIAESRLRLTWMYRNSYGDVSERDDVRFDAAIRLSTLPDTATPREGDYPTVEDVKDEEIVDHGKAVVNARDFIRVHDITYSGHRKYTEAEASSEPRTYELVLPAKCNRRYLVLILPKRFCFDQTGVVYADRGERLYADIPCR</sequence>
<evidence type="ECO:0000313" key="2">
    <source>
        <dbReference type="EMBL" id="AXA44803.1"/>
    </source>
</evidence>
<accession>A0A2Z4YXK4</accession>
<evidence type="ECO:0000313" key="3">
    <source>
        <dbReference type="Proteomes" id="UP000251166"/>
    </source>
</evidence>
<proteinExistence type="predicted"/>
<keyword evidence="2" id="KW-0614">Plasmid</keyword>
<organism evidence="2 3">
    <name type="scientific">Rhizobium leguminosarum</name>
    <dbReference type="NCBI Taxonomy" id="384"/>
    <lineage>
        <taxon>Bacteria</taxon>
        <taxon>Pseudomonadati</taxon>
        <taxon>Pseudomonadota</taxon>
        <taxon>Alphaproteobacteria</taxon>
        <taxon>Hyphomicrobiales</taxon>
        <taxon>Rhizobiaceae</taxon>
        <taxon>Rhizobium/Agrobacterium group</taxon>
        <taxon>Rhizobium</taxon>
    </lineage>
</organism>
<evidence type="ECO:0000256" key="1">
    <source>
        <dbReference type="SAM" id="SignalP"/>
    </source>
</evidence>